<evidence type="ECO:0000259" key="11">
    <source>
        <dbReference type="PROSITE" id="PS51194"/>
    </source>
</evidence>
<evidence type="ECO:0000256" key="5">
    <source>
        <dbReference type="ARBA" id="ARBA00022840"/>
    </source>
</evidence>
<sequence length="697" mass="77746">MAHQIAGGWVISFTIVVDARADVSDQDLCRVLAFMDSKGKTKSEDDGRKEGNVSEDYGWLCGKEGCGVWWAAPLEVLERGNSVVVISGETGCGKTTQIPQFILESEIESVRGAACNIICTQPRRISAMSVSERVAFERGEKLGESVGYKVRLEGMKGRDTHLLFCTTGILLRRLLADRNLKGVTHVIVDEIHERGMNEDFLLIVLKELLPHRPELKLILMSATLDAELFSSYFNGAPIVNIPGSTHPVRTLFLENILEMTGYQLTPSNQIDDYGQERAWKMNKQAPRKRKSQIVSTVEDAIRSADFKEYSLQTQESLSCWNPDCIGFNLIEYLLCDICNNKRPGAVLVFMTGWDDISSLKEKLQTHTVLGDPKRVLLLTCHGSMASSEQKLIFEEPEDGVRKIVLATNIAETSITIDDVVFVLDCGKAKETSYDALNNTPCLLPTWISKASAHQRRGRAGRVQPGECYHLYPRCVYQTFAEYQLPEILRTPLQSLCLQIKSLRLGSISDFLSRALQSPEILAVQNAVEYLKIIGALDENENLTVLGRYLTMLPMEPKLGKMLILGAIFNCLDPILTIVAGLSVRDPFLTPLDKKDLAEAAKAQFSGAYSDHLALVRAYKGWKDAEIDLRGYEYCWKNFLSFQSMKAIDALRREFIGLVTDIGLVDSNTTTCDTWSYDVNLIRAVVCYGLYPGTCSVV</sequence>
<dbReference type="FunFam" id="3.40.50.300:FF:000480">
    <property type="entry name" value="DExH-box ATP-dependent RNA helicase DExH3"/>
    <property type="match status" value="1"/>
</dbReference>
<dbReference type="PROSITE" id="PS51192">
    <property type="entry name" value="HELICASE_ATP_BIND_1"/>
    <property type="match status" value="1"/>
</dbReference>
<dbReference type="SMART" id="SM00847">
    <property type="entry name" value="HA2"/>
    <property type="match status" value="1"/>
</dbReference>
<dbReference type="InterPro" id="IPR027417">
    <property type="entry name" value="P-loop_NTPase"/>
</dbReference>
<keyword evidence="6" id="KW-0694">RNA-binding</keyword>
<dbReference type="Pfam" id="PF00270">
    <property type="entry name" value="DEAD"/>
    <property type="match status" value="1"/>
</dbReference>
<evidence type="ECO:0000256" key="8">
    <source>
        <dbReference type="ARBA" id="ARBA00060772"/>
    </source>
</evidence>
<dbReference type="EC" id="3.6.4.13" evidence="1"/>
<dbReference type="FunFam" id="3.40.50.300:FF:000526">
    <property type="entry name" value="DExH-box ATP-dependent RNA helicase DExH3"/>
    <property type="match status" value="1"/>
</dbReference>
<dbReference type="InterPro" id="IPR014001">
    <property type="entry name" value="Helicase_ATP-bd"/>
</dbReference>
<evidence type="ECO:0000256" key="3">
    <source>
        <dbReference type="ARBA" id="ARBA00022801"/>
    </source>
</evidence>
<comment type="catalytic activity">
    <reaction evidence="7">
        <text>ATP + H2O = ADP + phosphate + H(+)</text>
        <dbReference type="Rhea" id="RHEA:13065"/>
        <dbReference type="ChEBI" id="CHEBI:15377"/>
        <dbReference type="ChEBI" id="CHEBI:15378"/>
        <dbReference type="ChEBI" id="CHEBI:30616"/>
        <dbReference type="ChEBI" id="CHEBI:43474"/>
        <dbReference type="ChEBI" id="CHEBI:456216"/>
        <dbReference type="EC" id="3.6.4.13"/>
    </reaction>
</comment>
<reference evidence="12 13" key="1">
    <citation type="journal article" date="2014" name="Am. J. Bot.">
        <title>Genome assembly and annotation for red clover (Trifolium pratense; Fabaceae).</title>
        <authorList>
            <person name="Istvanek J."/>
            <person name="Jaros M."/>
            <person name="Krenek A."/>
            <person name="Repkova J."/>
        </authorList>
    </citation>
    <scope>NUCLEOTIDE SEQUENCE [LARGE SCALE GENOMIC DNA]</scope>
    <source>
        <strain evidence="13">cv. Tatra</strain>
        <tissue evidence="12">Young leaves</tissue>
    </source>
</reference>
<dbReference type="STRING" id="57577.A0A2K3NQS7"/>
<gene>
    <name evidence="12" type="ORF">L195_g001842</name>
</gene>
<accession>A0A2K3NQS7</accession>
<feature type="non-terminal residue" evidence="12">
    <location>
        <position position="697"/>
    </location>
</feature>
<keyword evidence="9" id="KW-0732">Signal</keyword>
<keyword evidence="3" id="KW-0378">Hydrolase</keyword>
<dbReference type="AlphaFoldDB" id="A0A2K3NQS7"/>
<dbReference type="InterPro" id="IPR011545">
    <property type="entry name" value="DEAD/DEAH_box_helicase_dom"/>
</dbReference>
<dbReference type="Gene3D" id="1.20.120.1080">
    <property type="match status" value="1"/>
</dbReference>
<organism evidence="12 13">
    <name type="scientific">Trifolium pratense</name>
    <name type="common">Red clover</name>
    <dbReference type="NCBI Taxonomy" id="57577"/>
    <lineage>
        <taxon>Eukaryota</taxon>
        <taxon>Viridiplantae</taxon>
        <taxon>Streptophyta</taxon>
        <taxon>Embryophyta</taxon>
        <taxon>Tracheophyta</taxon>
        <taxon>Spermatophyta</taxon>
        <taxon>Magnoliopsida</taxon>
        <taxon>eudicotyledons</taxon>
        <taxon>Gunneridae</taxon>
        <taxon>Pentapetalae</taxon>
        <taxon>rosids</taxon>
        <taxon>fabids</taxon>
        <taxon>Fabales</taxon>
        <taxon>Fabaceae</taxon>
        <taxon>Papilionoideae</taxon>
        <taxon>50 kb inversion clade</taxon>
        <taxon>NPAAA clade</taxon>
        <taxon>Hologalegina</taxon>
        <taxon>IRL clade</taxon>
        <taxon>Trifolieae</taxon>
        <taxon>Trifolium</taxon>
    </lineage>
</organism>
<dbReference type="FunFam" id="1.20.120.1080:FF:000002">
    <property type="entry name" value="Putative ATP-dependent RNA helicase DHX36"/>
    <property type="match status" value="1"/>
</dbReference>
<name>A0A2K3NQS7_TRIPR</name>
<dbReference type="EMBL" id="ASHM01000781">
    <property type="protein sequence ID" value="PNY05391.1"/>
    <property type="molecule type" value="Genomic_DNA"/>
</dbReference>
<dbReference type="SMART" id="SM00490">
    <property type="entry name" value="HELICc"/>
    <property type="match status" value="1"/>
</dbReference>
<dbReference type="GO" id="GO:0003724">
    <property type="term" value="F:RNA helicase activity"/>
    <property type="evidence" value="ECO:0007669"/>
    <property type="project" value="UniProtKB-EC"/>
</dbReference>
<dbReference type="InterPro" id="IPR007502">
    <property type="entry name" value="Helicase-assoc_dom"/>
</dbReference>
<proteinExistence type="inferred from homology"/>
<evidence type="ECO:0000259" key="10">
    <source>
        <dbReference type="PROSITE" id="PS51192"/>
    </source>
</evidence>
<evidence type="ECO:0000256" key="1">
    <source>
        <dbReference type="ARBA" id="ARBA00012552"/>
    </source>
</evidence>
<protein>
    <recommendedName>
        <fullName evidence="1">RNA helicase</fullName>
        <ecNumber evidence="1">3.6.4.13</ecNumber>
    </recommendedName>
</protein>
<evidence type="ECO:0000256" key="7">
    <source>
        <dbReference type="ARBA" id="ARBA00047984"/>
    </source>
</evidence>
<dbReference type="Pfam" id="PF21010">
    <property type="entry name" value="HA2_C"/>
    <property type="match status" value="1"/>
</dbReference>
<dbReference type="ExpressionAtlas" id="A0A2K3NQS7">
    <property type="expression patterns" value="baseline"/>
</dbReference>
<dbReference type="Proteomes" id="UP000236291">
    <property type="component" value="Unassembled WGS sequence"/>
</dbReference>
<feature type="signal peptide" evidence="9">
    <location>
        <begin position="1"/>
        <end position="21"/>
    </location>
</feature>
<evidence type="ECO:0000256" key="9">
    <source>
        <dbReference type="SAM" id="SignalP"/>
    </source>
</evidence>
<dbReference type="PANTHER" id="PTHR18934:SF146">
    <property type="entry name" value="DEXH-BOX ATP-DEPENDENT RNA HELICASE DEXH5, MITOCHONDRIAL"/>
    <property type="match status" value="1"/>
</dbReference>
<evidence type="ECO:0000256" key="4">
    <source>
        <dbReference type="ARBA" id="ARBA00022806"/>
    </source>
</evidence>
<keyword evidence="2" id="KW-0547">Nucleotide-binding</keyword>
<dbReference type="PANTHER" id="PTHR18934">
    <property type="entry name" value="ATP-DEPENDENT RNA HELICASE"/>
    <property type="match status" value="1"/>
</dbReference>
<dbReference type="GO" id="GO:0005634">
    <property type="term" value="C:nucleus"/>
    <property type="evidence" value="ECO:0007669"/>
    <property type="project" value="TreeGrafter"/>
</dbReference>
<feature type="chain" id="PRO_5014426365" description="RNA helicase" evidence="9">
    <location>
        <begin position="22"/>
        <end position="697"/>
    </location>
</feature>
<evidence type="ECO:0000313" key="13">
    <source>
        <dbReference type="Proteomes" id="UP000236291"/>
    </source>
</evidence>
<comment type="caution">
    <text evidence="12">The sequence shown here is derived from an EMBL/GenBank/DDBJ whole genome shotgun (WGS) entry which is preliminary data.</text>
</comment>
<dbReference type="Gene3D" id="3.40.50.300">
    <property type="entry name" value="P-loop containing nucleotide triphosphate hydrolases"/>
    <property type="match status" value="2"/>
</dbReference>
<dbReference type="GO" id="GO:0003723">
    <property type="term" value="F:RNA binding"/>
    <property type="evidence" value="ECO:0007669"/>
    <property type="project" value="UniProtKB-KW"/>
</dbReference>
<feature type="domain" description="Helicase ATP-binding" evidence="10">
    <location>
        <begin position="75"/>
        <end position="242"/>
    </location>
</feature>
<evidence type="ECO:0000256" key="2">
    <source>
        <dbReference type="ARBA" id="ARBA00022741"/>
    </source>
</evidence>
<comment type="similarity">
    <text evidence="8">Belongs to the DExH box helicase family.</text>
</comment>
<reference evidence="12 13" key="2">
    <citation type="journal article" date="2017" name="Front. Plant Sci.">
        <title>Gene Classification and Mining of Molecular Markers Useful in Red Clover (Trifolium pratense) Breeding.</title>
        <authorList>
            <person name="Istvanek J."/>
            <person name="Dluhosova J."/>
            <person name="Dluhos P."/>
            <person name="Patkova L."/>
            <person name="Nedelnik J."/>
            <person name="Repkova J."/>
        </authorList>
    </citation>
    <scope>NUCLEOTIDE SEQUENCE [LARGE SCALE GENOMIC DNA]</scope>
    <source>
        <strain evidence="13">cv. Tatra</strain>
        <tissue evidence="12">Young leaves</tissue>
    </source>
</reference>
<dbReference type="GO" id="GO:0005524">
    <property type="term" value="F:ATP binding"/>
    <property type="evidence" value="ECO:0007669"/>
    <property type="project" value="UniProtKB-KW"/>
</dbReference>
<dbReference type="SMART" id="SM00487">
    <property type="entry name" value="DEXDc"/>
    <property type="match status" value="1"/>
</dbReference>
<dbReference type="SUPFAM" id="SSF52540">
    <property type="entry name" value="P-loop containing nucleoside triphosphate hydrolases"/>
    <property type="match status" value="1"/>
</dbReference>
<dbReference type="PROSITE" id="PS51194">
    <property type="entry name" value="HELICASE_CTER"/>
    <property type="match status" value="1"/>
</dbReference>
<evidence type="ECO:0000313" key="12">
    <source>
        <dbReference type="EMBL" id="PNY05391.1"/>
    </source>
</evidence>
<feature type="domain" description="Helicase C-terminal" evidence="11">
    <location>
        <begin position="329"/>
        <end position="503"/>
    </location>
</feature>
<dbReference type="Pfam" id="PF00271">
    <property type="entry name" value="Helicase_C"/>
    <property type="match status" value="1"/>
</dbReference>
<dbReference type="InterPro" id="IPR048333">
    <property type="entry name" value="HA2_WH"/>
</dbReference>
<keyword evidence="5" id="KW-0067">ATP-binding</keyword>
<dbReference type="InterPro" id="IPR001650">
    <property type="entry name" value="Helicase_C-like"/>
</dbReference>
<dbReference type="GO" id="GO:0016787">
    <property type="term" value="F:hydrolase activity"/>
    <property type="evidence" value="ECO:0007669"/>
    <property type="project" value="UniProtKB-KW"/>
</dbReference>
<dbReference type="Pfam" id="PF04408">
    <property type="entry name" value="WHD_HA2"/>
    <property type="match status" value="1"/>
</dbReference>
<keyword evidence="4 12" id="KW-0347">Helicase</keyword>
<evidence type="ECO:0000256" key="6">
    <source>
        <dbReference type="ARBA" id="ARBA00022884"/>
    </source>
</evidence>
<dbReference type="CDD" id="cd17917">
    <property type="entry name" value="DEXHc_RHA-like"/>
    <property type="match status" value="1"/>
</dbReference>
<dbReference type="CDD" id="cd18791">
    <property type="entry name" value="SF2_C_RHA"/>
    <property type="match status" value="1"/>
</dbReference>